<dbReference type="GO" id="GO:0007007">
    <property type="term" value="P:inner mitochondrial membrane organization"/>
    <property type="evidence" value="ECO:0007669"/>
    <property type="project" value="TreeGrafter"/>
</dbReference>
<gene>
    <name evidence="2" type="ORF">P4O66_014236</name>
</gene>
<protein>
    <submittedName>
        <fullName evidence="2">Uncharacterized protein</fullName>
    </submittedName>
</protein>
<reference evidence="2" key="1">
    <citation type="submission" date="2023-03" db="EMBL/GenBank/DDBJ databases">
        <title>Electrophorus voltai genome.</title>
        <authorList>
            <person name="Bian C."/>
        </authorList>
    </citation>
    <scope>NUCLEOTIDE SEQUENCE</scope>
    <source>
        <strain evidence="2">CB-2022</strain>
        <tissue evidence="2">Muscle</tissue>
    </source>
</reference>
<organism evidence="2 3">
    <name type="scientific">Electrophorus voltai</name>
    <dbReference type="NCBI Taxonomy" id="2609070"/>
    <lineage>
        <taxon>Eukaryota</taxon>
        <taxon>Metazoa</taxon>
        <taxon>Chordata</taxon>
        <taxon>Craniata</taxon>
        <taxon>Vertebrata</taxon>
        <taxon>Euteleostomi</taxon>
        <taxon>Actinopterygii</taxon>
        <taxon>Neopterygii</taxon>
        <taxon>Teleostei</taxon>
        <taxon>Ostariophysi</taxon>
        <taxon>Gymnotiformes</taxon>
        <taxon>Gymnotoidei</taxon>
        <taxon>Gymnotidae</taxon>
        <taxon>Electrophorus</taxon>
    </lineage>
</organism>
<name>A0AAD9DSM8_9TELE</name>
<dbReference type="PANTHER" id="PTHR21588:SF18">
    <property type="entry name" value="MICOS COMPLEX SUBUNIT MIC19"/>
    <property type="match status" value="1"/>
</dbReference>
<feature type="region of interest" description="Disordered" evidence="1">
    <location>
        <begin position="187"/>
        <end position="218"/>
    </location>
</feature>
<dbReference type="PANTHER" id="PTHR21588">
    <property type="entry name" value="COILED-COIL-HELIX-COILED-COIL-HELIX DOMAIN CONTAINING 6"/>
    <property type="match status" value="1"/>
</dbReference>
<dbReference type="PROSITE" id="PS51808">
    <property type="entry name" value="CHCH"/>
    <property type="match status" value="1"/>
</dbReference>
<dbReference type="Proteomes" id="UP001239994">
    <property type="component" value="Unassembled WGS sequence"/>
</dbReference>
<dbReference type="EMBL" id="JAROKS010000021">
    <property type="protein sequence ID" value="KAK1790322.1"/>
    <property type="molecule type" value="Genomic_DNA"/>
</dbReference>
<evidence type="ECO:0000256" key="1">
    <source>
        <dbReference type="SAM" id="MobiDB-lite"/>
    </source>
</evidence>
<accession>A0AAD9DSM8</accession>
<evidence type="ECO:0000313" key="2">
    <source>
        <dbReference type="EMBL" id="KAK1790322.1"/>
    </source>
</evidence>
<dbReference type="AlphaFoldDB" id="A0AAD9DSM8"/>
<comment type="caution">
    <text evidence="2">The sequence shown here is derived from an EMBL/GenBank/DDBJ whole genome shotgun (WGS) entry which is preliminary data.</text>
</comment>
<sequence>MASVRPLGAVSLCSVSLRLRRDKPAFSEPGSCSRYARSAGRAGRFPATLEAVVMSAQVAKVTNENYHKAMDEVNAKFKRYEVSAVCADLQDQIMKCYRENVGKTLLCSRLASLYLQCVSDAKQVGTGTRSSATVRPTSLPSPCPTRQCEWRVLREACRRVRLRTRSVLAAALSGANTDASEDLLLMRGEETNRGEERKEKDGRRGAREKGEMGGEERETALKGFSECQFMGHCLRDECDKYSQERDAGDGWAVSCAKPQNTGSLDIAAREKSKR</sequence>
<proteinExistence type="predicted"/>
<dbReference type="GO" id="GO:0061617">
    <property type="term" value="C:MICOS complex"/>
    <property type="evidence" value="ECO:0007669"/>
    <property type="project" value="TreeGrafter"/>
</dbReference>
<keyword evidence="3" id="KW-1185">Reference proteome</keyword>
<evidence type="ECO:0000313" key="3">
    <source>
        <dbReference type="Proteomes" id="UP001239994"/>
    </source>
</evidence>
<feature type="region of interest" description="Disordered" evidence="1">
    <location>
        <begin position="249"/>
        <end position="274"/>
    </location>
</feature>
<feature type="non-terminal residue" evidence="2">
    <location>
        <position position="274"/>
    </location>
</feature>
<dbReference type="InterPro" id="IPR052632">
    <property type="entry name" value="MICOS_subunit_Mic19"/>
</dbReference>